<evidence type="ECO:0000256" key="5">
    <source>
        <dbReference type="SAM" id="Phobius"/>
    </source>
</evidence>
<feature type="domain" description="HTH luxR-type" evidence="6">
    <location>
        <begin position="64"/>
        <end position="134"/>
    </location>
</feature>
<feature type="region of interest" description="Disordered" evidence="4">
    <location>
        <begin position="49"/>
        <end position="69"/>
    </location>
</feature>
<name>A0ABS6UNR0_9PSEU</name>
<keyword evidence="5" id="KW-0472">Membrane</keyword>
<evidence type="ECO:0000313" key="8">
    <source>
        <dbReference type="Proteomes" id="UP000694287"/>
    </source>
</evidence>
<sequence>MLCGSVGPSDGDAAAAVVYGGMYLALTVCVVCASRALTVRLPSAGQRSDDEAVPMVSAAPDRATSGHLGSLTGRENEILALLAEGLSNAGIAARLVLSQRTVDAHLRSVFAKLDLPDSPQDNRRVHAVLAFRDGTRTPACDRLGGFADVVLSSGFLRSDALSPVPEELPVVRRLLVLSALVWLPFLSLFVFASFGNTSLLHIAHHVIALGLLVPAVLMTWRHRGGATTRATRMLAGALSVALPLGTLGHAVELTIAIGRYASDGFANRDTTDLFDHGPHAVVATVTAPAMLTAMLLVVALTATSTVQSRRRLEPVAGE</sequence>
<keyword evidence="3" id="KW-0804">Transcription</keyword>
<dbReference type="Proteomes" id="UP000694287">
    <property type="component" value="Unassembled WGS sequence"/>
</dbReference>
<feature type="transmembrane region" description="Helical" evidence="5">
    <location>
        <begin position="233"/>
        <end position="260"/>
    </location>
</feature>
<evidence type="ECO:0000256" key="1">
    <source>
        <dbReference type="ARBA" id="ARBA00023015"/>
    </source>
</evidence>
<evidence type="ECO:0000313" key="7">
    <source>
        <dbReference type="EMBL" id="MBW0133601.1"/>
    </source>
</evidence>
<dbReference type="EMBL" id="JADQDK010000001">
    <property type="protein sequence ID" value="MBW0133601.1"/>
    <property type="molecule type" value="Genomic_DNA"/>
</dbReference>
<dbReference type="InterPro" id="IPR000792">
    <property type="entry name" value="Tscrpt_reg_LuxR_C"/>
</dbReference>
<dbReference type="CDD" id="cd06170">
    <property type="entry name" value="LuxR_C_like"/>
    <property type="match status" value="1"/>
</dbReference>
<dbReference type="PROSITE" id="PS00622">
    <property type="entry name" value="HTH_LUXR_1"/>
    <property type="match status" value="1"/>
</dbReference>
<keyword evidence="5" id="KW-1133">Transmembrane helix</keyword>
<evidence type="ECO:0000256" key="4">
    <source>
        <dbReference type="SAM" id="MobiDB-lite"/>
    </source>
</evidence>
<dbReference type="PROSITE" id="PS50043">
    <property type="entry name" value="HTH_LUXR_2"/>
    <property type="match status" value="1"/>
</dbReference>
<gene>
    <name evidence="7" type="ORF">I4I81_04945</name>
</gene>
<evidence type="ECO:0000256" key="2">
    <source>
        <dbReference type="ARBA" id="ARBA00023125"/>
    </source>
</evidence>
<keyword evidence="5" id="KW-0812">Transmembrane</keyword>
<feature type="transmembrane region" description="Helical" evidence="5">
    <location>
        <begin position="202"/>
        <end position="221"/>
    </location>
</feature>
<reference evidence="7 8" key="1">
    <citation type="submission" date="2020-11" db="EMBL/GenBank/DDBJ databases">
        <title>Pseudonocardia abyssalis sp. nov. and Pseudonocardia oceani sp. nov., description and phylogenomic analysis of two novel actinomycetes isolated from the deep Southern Ocean.</title>
        <authorList>
            <person name="Parra J."/>
        </authorList>
    </citation>
    <scope>NUCLEOTIDE SEQUENCE [LARGE SCALE GENOMIC DNA]</scope>
    <source>
        <strain evidence="7 8">KRD-168</strain>
    </source>
</reference>
<proteinExistence type="predicted"/>
<evidence type="ECO:0000259" key="6">
    <source>
        <dbReference type="PROSITE" id="PS50043"/>
    </source>
</evidence>
<dbReference type="SMART" id="SM00421">
    <property type="entry name" value="HTH_LUXR"/>
    <property type="match status" value="1"/>
</dbReference>
<accession>A0ABS6UNR0</accession>
<feature type="transmembrane region" description="Helical" evidence="5">
    <location>
        <begin position="16"/>
        <end position="37"/>
    </location>
</feature>
<protein>
    <recommendedName>
        <fullName evidence="6">HTH luxR-type domain-containing protein</fullName>
    </recommendedName>
</protein>
<dbReference type="PANTHER" id="PTHR44688">
    <property type="entry name" value="DNA-BINDING TRANSCRIPTIONAL ACTIVATOR DEVR_DOSR"/>
    <property type="match status" value="1"/>
</dbReference>
<dbReference type="Pfam" id="PF00196">
    <property type="entry name" value="GerE"/>
    <property type="match status" value="1"/>
</dbReference>
<keyword evidence="2" id="KW-0238">DNA-binding</keyword>
<dbReference type="PANTHER" id="PTHR44688:SF16">
    <property type="entry name" value="DNA-BINDING TRANSCRIPTIONAL ACTIVATOR DEVR_DOSR"/>
    <property type="match status" value="1"/>
</dbReference>
<keyword evidence="8" id="KW-1185">Reference proteome</keyword>
<feature type="transmembrane region" description="Helical" evidence="5">
    <location>
        <begin position="174"/>
        <end position="196"/>
    </location>
</feature>
<evidence type="ECO:0000256" key="3">
    <source>
        <dbReference type="ARBA" id="ARBA00023163"/>
    </source>
</evidence>
<organism evidence="7 8">
    <name type="scientific">Pseudonocardia abyssalis</name>
    <dbReference type="NCBI Taxonomy" id="2792008"/>
    <lineage>
        <taxon>Bacteria</taxon>
        <taxon>Bacillati</taxon>
        <taxon>Actinomycetota</taxon>
        <taxon>Actinomycetes</taxon>
        <taxon>Pseudonocardiales</taxon>
        <taxon>Pseudonocardiaceae</taxon>
        <taxon>Pseudonocardia</taxon>
    </lineage>
</organism>
<comment type="caution">
    <text evidence="7">The sequence shown here is derived from an EMBL/GenBank/DDBJ whole genome shotgun (WGS) entry which is preliminary data.</text>
</comment>
<keyword evidence="1" id="KW-0805">Transcription regulation</keyword>
<feature type="transmembrane region" description="Helical" evidence="5">
    <location>
        <begin position="280"/>
        <end position="302"/>
    </location>
</feature>